<evidence type="ECO:0000256" key="13">
    <source>
        <dbReference type="ARBA" id="ARBA00023012"/>
    </source>
</evidence>
<dbReference type="InterPro" id="IPR005467">
    <property type="entry name" value="His_kinase_dom"/>
</dbReference>
<keyword evidence="5" id="KW-0997">Cell inner membrane</keyword>
<feature type="domain" description="PAC" evidence="21">
    <location>
        <begin position="344"/>
        <end position="396"/>
    </location>
</feature>
<dbReference type="Gene3D" id="6.10.340.10">
    <property type="match status" value="1"/>
</dbReference>
<evidence type="ECO:0000256" key="9">
    <source>
        <dbReference type="ARBA" id="ARBA00022741"/>
    </source>
</evidence>
<dbReference type="CDD" id="cd06225">
    <property type="entry name" value="HAMP"/>
    <property type="match status" value="1"/>
</dbReference>
<dbReference type="SMART" id="SM00387">
    <property type="entry name" value="HATPase_c"/>
    <property type="match status" value="1"/>
</dbReference>
<keyword evidence="10" id="KW-0418">Kinase</keyword>
<dbReference type="Gene3D" id="3.30.450.20">
    <property type="entry name" value="PAS domain"/>
    <property type="match status" value="1"/>
</dbReference>
<evidence type="ECO:0000256" key="17">
    <source>
        <dbReference type="SAM" id="Phobius"/>
    </source>
</evidence>
<dbReference type="Gene3D" id="1.10.287.130">
    <property type="match status" value="1"/>
</dbReference>
<dbReference type="SMART" id="SM00091">
    <property type="entry name" value="PAS"/>
    <property type="match status" value="1"/>
</dbReference>
<keyword evidence="12 17" id="KW-1133">Transmembrane helix</keyword>
<keyword evidence="7" id="KW-0808">Transferase</keyword>
<dbReference type="SMART" id="SM00086">
    <property type="entry name" value="PAC"/>
    <property type="match status" value="1"/>
</dbReference>
<evidence type="ECO:0000256" key="4">
    <source>
        <dbReference type="ARBA" id="ARBA00022475"/>
    </source>
</evidence>
<dbReference type="Gene3D" id="3.30.565.10">
    <property type="entry name" value="Histidine kinase-like ATPase, C-terminal domain"/>
    <property type="match status" value="1"/>
</dbReference>
<dbReference type="Gene3D" id="3.40.50.2300">
    <property type="match status" value="2"/>
</dbReference>
<dbReference type="Pfam" id="PF02518">
    <property type="entry name" value="HATPase_c"/>
    <property type="match status" value="1"/>
</dbReference>
<accession>A0A948W5N8</accession>
<name>A0A948W5N8_UNCEI</name>
<dbReference type="SUPFAM" id="SSF55874">
    <property type="entry name" value="ATPase domain of HSP90 chaperone/DNA topoisomerase II/histidine kinase"/>
    <property type="match status" value="1"/>
</dbReference>
<dbReference type="PROSITE" id="PS50112">
    <property type="entry name" value="PAS"/>
    <property type="match status" value="1"/>
</dbReference>
<dbReference type="InterPro" id="IPR036890">
    <property type="entry name" value="HATPase_C_sf"/>
</dbReference>
<evidence type="ECO:0000256" key="14">
    <source>
        <dbReference type="ARBA" id="ARBA00023136"/>
    </source>
</evidence>
<evidence type="ECO:0000256" key="15">
    <source>
        <dbReference type="PROSITE-ProRule" id="PRU00169"/>
    </source>
</evidence>
<dbReference type="FunFam" id="1.10.287.130:FF:000003">
    <property type="entry name" value="Histidine kinase"/>
    <property type="match status" value="1"/>
</dbReference>
<evidence type="ECO:0000259" key="19">
    <source>
        <dbReference type="PROSITE" id="PS50110"/>
    </source>
</evidence>
<reference evidence="23" key="1">
    <citation type="submission" date="2021-05" db="EMBL/GenBank/DDBJ databases">
        <title>Energy efficiency and biological interactions define the core microbiome of deep oligotrophic groundwater.</title>
        <authorList>
            <person name="Mehrshad M."/>
            <person name="Lopez-Fernandez M."/>
            <person name="Bell E."/>
            <person name="Bernier-Latmani R."/>
            <person name="Bertilsson S."/>
            <person name="Dopson M."/>
        </authorList>
    </citation>
    <scope>NUCLEOTIDE SEQUENCE</scope>
    <source>
        <strain evidence="23">Modern_marine.mb.64</strain>
    </source>
</reference>
<dbReference type="PANTHER" id="PTHR45339">
    <property type="entry name" value="HYBRID SIGNAL TRANSDUCTION HISTIDINE KINASE J"/>
    <property type="match status" value="1"/>
</dbReference>
<dbReference type="CDD" id="cd00130">
    <property type="entry name" value="PAS"/>
    <property type="match status" value="1"/>
</dbReference>
<protein>
    <recommendedName>
        <fullName evidence="3">histidine kinase</fullName>
        <ecNumber evidence="3">2.7.13.3</ecNumber>
    </recommendedName>
</protein>
<dbReference type="PROSITE" id="PS50885">
    <property type="entry name" value="HAMP"/>
    <property type="match status" value="1"/>
</dbReference>
<dbReference type="PANTHER" id="PTHR45339:SF1">
    <property type="entry name" value="HYBRID SIGNAL TRANSDUCTION HISTIDINE KINASE J"/>
    <property type="match status" value="1"/>
</dbReference>
<dbReference type="InterPro" id="IPR001610">
    <property type="entry name" value="PAC"/>
</dbReference>
<keyword evidence="8 17" id="KW-0812">Transmembrane</keyword>
<dbReference type="Proteomes" id="UP000777784">
    <property type="component" value="Unassembled WGS sequence"/>
</dbReference>
<dbReference type="SUPFAM" id="SSF47384">
    <property type="entry name" value="Homodimeric domain of signal transducing histidine kinase"/>
    <property type="match status" value="1"/>
</dbReference>
<dbReference type="PROSITE" id="PS50109">
    <property type="entry name" value="HIS_KIN"/>
    <property type="match status" value="1"/>
</dbReference>
<dbReference type="InterPro" id="IPR035965">
    <property type="entry name" value="PAS-like_dom_sf"/>
</dbReference>
<dbReference type="GO" id="GO:0005886">
    <property type="term" value="C:plasma membrane"/>
    <property type="evidence" value="ECO:0007669"/>
    <property type="project" value="UniProtKB-SubCell"/>
</dbReference>
<dbReference type="Pfam" id="PF00072">
    <property type="entry name" value="Response_reg"/>
    <property type="match status" value="2"/>
</dbReference>
<dbReference type="Pfam" id="PF09984">
    <property type="entry name" value="sCache_4"/>
    <property type="match status" value="1"/>
</dbReference>
<comment type="caution">
    <text evidence="23">The sequence shown here is derived from an EMBL/GenBank/DDBJ whole genome shotgun (WGS) entry which is preliminary data.</text>
</comment>
<keyword evidence="6 15" id="KW-0597">Phosphoprotein</keyword>
<dbReference type="EMBL" id="JAHJDP010000023">
    <property type="protein sequence ID" value="MBU2690205.1"/>
    <property type="molecule type" value="Genomic_DNA"/>
</dbReference>
<dbReference type="InterPro" id="IPR003660">
    <property type="entry name" value="HAMP_dom"/>
</dbReference>
<feature type="modified residue" description="4-aspartylphosphate" evidence="15">
    <location>
        <position position="851"/>
    </location>
</feature>
<dbReference type="NCBIfam" id="TIGR00229">
    <property type="entry name" value="sensory_box"/>
    <property type="match status" value="1"/>
</dbReference>
<dbReference type="GO" id="GO:0005524">
    <property type="term" value="F:ATP binding"/>
    <property type="evidence" value="ECO:0007669"/>
    <property type="project" value="UniProtKB-KW"/>
</dbReference>
<evidence type="ECO:0000313" key="23">
    <source>
        <dbReference type="EMBL" id="MBU2690205.1"/>
    </source>
</evidence>
<dbReference type="InterPro" id="IPR003661">
    <property type="entry name" value="HisK_dim/P_dom"/>
</dbReference>
<dbReference type="SMART" id="SM00448">
    <property type="entry name" value="REC"/>
    <property type="match status" value="2"/>
</dbReference>
<dbReference type="Pfam" id="PF00672">
    <property type="entry name" value="HAMP"/>
    <property type="match status" value="1"/>
</dbReference>
<evidence type="ECO:0000256" key="12">
    <source>
        <dbReference type="ARBA" id="ARBA00022989"/>
    </source>
</evidence>
<keyword evidence="9" id="KW-0547">Nucleotide-binding</keyword>
<feature type="coiled-coil region" evidence="16">
    <location>
        <begin position="387"/>
        <end position="414"/>
    </location>
</feature>
<dbReference type="EC" id="2.7.13.3" evidence="3"/>
<keyword evidence="16" id="KW-0175">Coiled coil</keyword>
<dbReference type="CDD" id="cd17546">
    <property type="entry name" value="REC_hyHK_CKI1_RcsC-like"/>
    <property type="match status" value="1"/>
</dbReference>
<evidence type="ECO:0000256" key="3">
    <source>
        <dbReference type="ARBA" id="ARBA00012438"/>
    </source>
</evidence>
<evidence type="ECO:0000256" key="2">
    <source>
        <dbReference type="ARBA" id="ARBA00004429"/>
    </source>
</evidence>
<dbReference type="CDD" id="cd00082">
    <property type="entry name" value="HisKA"/>
    <property type="match status" value="1"/>
</dbReference>
<keyword evidence="11" id="KW-0067">ATP-binding</keyword>
<dbReference type="InterPro" id="IPR000014">
    <property type="entry name" value="PAS"/>
</dbReference>
<dbReference type="InterPro" id="IPR004358">
    <property type="entry name" value="Sig_transdc_His_kin-like_C"/>
</dbReference>
<evidence type="ECO:0000313" key="24">
    <source>
        <dbReference type="Proteomes" id="UP000777784"/>
    </source>
</evidence>
<dbReference type="SUPFAM" id="SSF55785">
    <property type="entry name" value="PYP-like sensor domain (PAS domain)"/>
    <property type="match status" value="1"/>
</dbReference>
<keyword evidence="14 17" id="KW-0472">Membrane</keyword>
<dbReference type="SMART" id="SM00304">
    <property type="entry name" value="HAMP"/>
    <property type="match status" value="1"/>
</dbReference>
<dbReference type="SUPFAM" id="SSF52172">
    <property type="entry name" value="CheY-like"/>
    <property type="match status" value="2"/>
</dbReference>
<evidence type="ECO:0000256" key="6">
    <source>
        <dbReference type="ARBA" id="ARBA00022553"/>
    </source>
</evidence>
<evidence type="ECO:0000256" key="1">
    <source>
        <dbReference type="ARBA" id="ARBA00000085"/>
    </source>
</evidence>
<evidence type="ECO:0000256" key="8">
    <source>
        <dbReference type="ARBA" id="ARBA00022692"/>
    </source>
</evidence>
<evidence type="ECO:0000256" key="7">
    <source>
        <dbReference type="ARBA" id="ARBA00022679"/>
    </source>
</evidence>
<feature type="domain" description="Response regulatory" evidence="19">
    <location>
        <begin position="802"/>
        <end position="921"/>
    </location>
</feature>
<feature type="transmembrane region" description="Helical" evidence="17">
    <location>
        <begin position="192"/>
        <end position="215"/>
    </location>
</feature>
<dbReference type="PRINTS" id="PR00344">
    <property type="entry name" value="BCTRLSENSOR"/>
</dbReference>
<feature type="domain" description="Response regulatory" evidence="19">
    <location>
        <begin position="654"/>
        <end position="775"/>
    </location>
</feature>
<proteinExistence type="predicted"/>
<dbReference type="PROSITE" id="PS50113">
    <property type="entry name" value="PAC"/>
    <property type="match status" value="1"/>
</dbReference>
<organism evidence="23 24">
    <name type="scientific">Eiseniibacteriota bacterium</name>
    <dbReference type="NCBI Taxonomy" id="2212470"/>
    <lineage>
        <taxon>Bacteria</taxon>
        <taxon>Candidatus Eiseniibacteriota</taxon>
    </lineage>
</organism>
<feature type="domain" description="Histidine kinase" evidence="18">
    <location>
        <begin position="414"/>
        <end position="635"/>
    </location>
</feature>
<dbReference type="InterPro" id="IPR000700">
    <property type="entry name" value="PAS-assoc_C"/>
</dbReference>
<evidence type="ECO:0000259" key="20">
    <source>
        <dbReference type="PROSITE" id="PS50112"/>
    </source>
</evidence>
<dbReference type="InterPro" id="IPR001789">
    <property type="entry name" value="Sig_transdc_resp-reg_receiver"/>
</dbReference>
<evidence type="ECO:0000256" key="10">
    <source>
        <dbReference type="ARBA" id="ARBA00022777"/>
    </source>
</evidence>
<dbReference type="FunFam" id="3.30.565.10:FF:000010">
    <property type="entry name" value="Sensor histidine kinase RcsC"/>
    <property type="match status" value="1"/>
</dbReference>
<comment type="subcellular location">
    <subcellularLocation>
        <location evidence="2">Cell inner membrane</location>
        <topology evidence="2">Multi-pass membrane protein</topology>
    </subcellularLocation>
</comment>
<evidence type="ECO:0000256" key="16">
    <source>
        <dbReference type="SAM" id="Coils"/>
    </source>
</evidence>
<dbReference type="AlphaFoldDB" id="A0A948W5N8"/>
<evidence type="ECO:0000259" key="18">
    <source>
        <dbReference type="PROSITE" id="PS50109"/>
    </source>
</evidence>
<dbReference type="PROSITE" id="PS50110">
    <property type="entry name" value="RESPONSE_REGULATORY"/>
    <property type="match status" value="2"/>
</dbReference>
<feature type="domain" description="PAS" evidence="20">
    <location>
        <begin position="272"/>
        <end position="320"/>
    </location>
</feature>
<dbReference type="Pfam" id="PF00512">
    <property type="entry name" value="HisKA"/>
    <property type="match status" value="1"/>
</dbReference>
<evidence type="ECO:0000259" key="22">
    <source>
        <dbReference type="PROSITE" id="PS50885"/>
    </source>
</evidence>
<dbReference type="InterPro" id="IPR011006">
    <property type="entry name" value="CheY-like_superfamily"/>
</dbReference>
<dbReference type="Pfam" id="PF13426">
    <property type="entry name" value="PAS_9"/>
    <property type="match status" value="1"/>
</dbReference>
<dbReference type="InterPro" id="IPR036097">
    <property type="entry name" value="HisK_dim/P_sf"/>
</dbReference>
<dbReference type="SMART" id="SM00388">
    <property type="entry name" value="HisKA"/>
    <property type="match status" value="1"/>
</dbReference>
<feature type="domain" description="HAMP" evidence="22">
    <location>
        <begin position="212"/>
        <end position="264"/>
    </location>
</feature>
<comment type="catalytic activity">
    <reaction evidence="1">
        <text>ATP + protein L-histidine = ADP + protein N-phospho-L-histidine.</text>
        <dbReference type="EC" id="2.7.13.3"/>
    </reaction>
</comment>
<keyword evidence="13" id="KW-0902">Two-component regulatory system</keyword>
<evidence type="ECO:0000259" key="21">
    <source>
        <dbReference type="PROSITE" id="PS50113"/>
    </source>
</evidence>
<sequence length="936" mass="104726">MTGRHFRYLGIRTRVALLALLFLPIVTAVTVFYFSHHSTLLIYSGAFERVDAIGRTFAFNSEYGLLIRDVSKLDNIIGGVTSESDIEFAFVVDEDRHILSTSDSLLKTTMATMVLNSTSRETREKPELIDIQPYGNVYLLAYPIYSETSVEISELSLFETETKADQYILGYAFLGFSPKRLQAQISHVRKGIALVVALLSLATFVFIFLSLHFLVKNVRRLLSATKRAGAGDLSTQVNINSRDEIEELGLGFNKMIQDLKKSTVSIDILQEEQQRFRDVAEISGDWIWETDNRGIFIYSNSVGENILGFGQSEIIGKSVFSIMRSIEGDIELQFQKFAKSIPIRNIVSKYPHKNGQLIDVETNAVSIRDKSGRITGYRGVNRDVSGRKLAEEKLKQAKEKAEMADKAKSEFLANMSHEIRTPMNGIIGLSNLLSETSLAKEQQEFVQAICSCGDSLLNIINDVLDFSKIEAAKLELENIDFDLRRTLEDIGSVMFIKADQQGVDYHQVLEPNVPTLLKGDPGRIRQILFNLIGNALKFTSEGEVCVHVSLVEEYDESILLKYAVTDTGIGIPDDVIKRLFVAFNQADSSTTRRFGGTGLGLAISKRLTEMMSGTIGIESKEGEGSTFWFTTLLERSRIKPQAPKQDDLSISKTKILLVDPNHTNRLALRSLLMKWDCRTEETADSAVALAKLKEARANNDPFKIAIINLSLDYAEVTQLTRQLKNDDDEMNTKLIGMTTISKHIETEQLEDLGLSTCISRPIKLSQLYDCLVTLLYDKGRDQTEETLINPSALSSSEKKDIRILVAEDNKVNQLVALKILESLGYRGEIAENGLVAIAMLEKKKYDLVFMDVQMPEMDGFEATRIIRSGDTEIEDPTLPIIAMTAHSLMGDREKCLKAGMNDYVSKPVQPKELSAVLGRWITHRSFDNGRYPPKAA</sequence>
<comment type="caution">
    <text evidence="15">Lacks conserved residue(s) required for the propagation of feature annotation.</text>
</comment>
<dbReference type="InterPro" id="IPR019247">
    <property type="entry name" value="Histidine_kinase_BarA_N"/>
</dbReference>
<evidence type="ECO:0000256" key="5">
    <source>
        <dbReference type="ARBA" id="ARBA00022519"/>
    </source>
</evidence>
<keyword evidence="4" id="KW-1003">Cell membrane</keyword>
<dbReference type="SUPFAM" id="SSF158472">
    <property type="entry name" value="HAMP domain-like"/>
    <property type="match status" value="1"/>
</dbReference>
<dbReference type="CDD" id="cd16922">
    <property type="entry name" value="HATPase_EvgS-ArcB-TorS-like"/>
    <property type="match status" value="1"/>
</dbReference>
<gene>
    <name evidence="23" type="ORF">KJ970_04695</name>
</gene>
<evidence type="ECO:0000256" key="11">
    <source>
        <dbReference type="ARBA" id="ARBA00022840"/>
    </source>
</evidence>
<dbReference type="InterPro" id="IPR003594">
    <property type="entry name" value="HATPase_dom"/>
</dbReference>
<dbReference type="GO" id="GO:0000155">
    <property type="term" value="F:phosphorelay sensor kinase activity"/>
    <property type="evidence" value="ECO:0007669"/>
    <property type="project" value="InterPro"/>
</dbReference>